<dbReference type="Pfam" id="PF00387">
    <property type="entry name" value="PI-PLC-Y"/>
    <property type="match status" value="1"/>
</dbReference>
<dbReference type="WBParaSite" id="GPUH_0000404401-mRNA-1">
    <property type="protein sequence ID" value="GPUH_0000404401-mRNA-1"/>
    <property type="gene ID" value="GPUH_0000404401"/>
</dbReference>
<dbReference type="InterPro" id="IPR017946">
    <property type="entry name" value="PLC-like_Pdiesterase_TIM-brl"/>
</dbReference>
<keyword evidence="1" id="KW-0378">Hydrolase</keyword>
<evidence type="ECO:0000313" key="5">
    <source>
        <dbReference type="Proteomes" id="UP000271098"/>
    </source>
</evidence>
<keyword evidence="1" id="KW-0442">Lipid degradation</keyword>
<dbReference type="SUPFAM" id="SSF51695">
    <property type="entry name" value="PLC-like phosphodiesterases"/>
    <property type="match status" value="1"/>
</dbReference>
<dbReference type="SMART" id="SM00149">
    <property type="entry name" value="PLCYc"/>
    <property type="match status" value="1"/>
</dbReference>
<evidence type="ECO:0000313" key="4">
    <source>
        <dbReference type="EMBL" id="VDK42068.1"/>
    </source>
</evidence>
<dbReference type="Proteomes" id="UP000271098">
    <property type="component" value="Unassembled WGS sequence"/>
</dbReference>
<feature type="domain" description="C2" evidence="2">
    <location>
        <begin position="87"/>
        <end position="206"/>
    </location>
</feature>
<dbReference type="InterPro" id="IPR000008">
    <property type="entry name" value="C2_dom"/>
</dbReference>
<reference evidence="6" key="1">
    <citation type="submission" date="2016-06" db="UniProtKB">
        <authorList>
            <consortium name="WormBaseParasite"/>
        </authorList>
    </citation>
    <scope>IDENTIFICATION</scope>
</reference>
<dbReference type="SMART" id="SM00239">
    <property type="entry name" value="C2"/>
    <property type="match status" value="1"/>
</dbReference>
<dbReference type="GO" id="GO:0016042">
    <property type="term" value="P:lipid catabolic process"/>
    <property type="evidence" value="ECO:0007669"/>
    <property type="project" value="UniProtKB-KW"/>
</dbReference>
<accession>A0A183D5P6</accession>
<dbReference type="InterPro" id="IPR001192">
    <property type="entry name" value="PI-PLC_fam"/>
</dbReference>
<proteinExistence type="predicted"/>
<protein>
    <recommendedName>
        <fullName evidence="1">Phosphoinositide phospholipase C</fullName>
        <ecNumber evidence="1">3.1.4.11</ecNumber>
    </recommendedName>
</protein>
<dbReference type="EC" id="3.1.4.11" evidence="1"/>
<dbReference type="PROSITE" id="PS50004">
    <property type="entry name" value="C2"/>
    <property type="match status" value="1"/>
</dbReference>
<dbReference type="PANTHER" id="PTHR10336:SF209">
    <property type="entry name" value="PHOSPHOINOSITIDE PHOSPHOLIPASE C"/>
    <property type="match status" value="1"/>
</dbReference>
<organism evidence="6">
    <name type="scientific">Gongylonema pulchrum</name>
    <dbReference type="NCBI Taxonomy" id="637853"/>
    <lineage>
        <taxon>Eukaryota</taxon>
        <taxon>Metazoa</taxon>
        <taxon>Ecdysozoa</taxon>
        <taxon>Nematoda</taxon>
        <taxon>Chromadorea</taxon>
        <taxon>Rhabditida</taxon>
        <taxon>Spirurina</taxon>
        <taxon>Spiruromorpha</taxon>
        <taxon>Spiruroidea</taxon>
        <taxon>Gongylonematidae</taxon>
        <taxon>Gongylonema</taxon>
    </lineage>
</organism>
<dbReference type="GO" id="GO:0005886">
    <property type="term" value="C:plasma membrane"/>
    <property type="evidence" value="ECO:0007669"/>
    <property type="project" value="TreeGrafter"/>
</dbReference>
<name>A0A183D5P6_9BILA</name>
<dbReference type="PRINTS" id="PR00390">
    <property type="entry name" value="PHPHLIPASEC"/>
</dbReference>
<dbReference type="CDD" id="cd00275">
    <property type="entry name" value="C2_PLC_like"/>
    <property type="match status" value="1"/>
</dbReference>
<evidence type="ECO:0000259" key="3">
    <source>
        <dbReference type="PROSITE" id="PS50008"/>
    </source>
</evidence>
<dbReference type="PROSITE" id="PS50008">
    <property type="entry name" value="PIPLC_Y_DOMAIN"/>
    <property type="match status" value="1"/>
</dbReference>
<sequence length="225" mass="24757">MDGSASLSEGKVSSFMEGGFSLASYTSKRFVKSFPKGLRQDSSNMDPMPSWICGVQSVAMNMQTAGEYLDLVNGLFRINGGCGYVLKPKTLIDGFDPRMPEVSNTIVKRLSVGVISGQYLPKTSTASDVIDPSTEIIMPVQVCCCDFRFNPQFNETFTFTLHFPELALLRFCVKDFDSTSANDFVGEYTVPVNSIRGGYSHIRLNTGYAHTVDECASILVRIAFE</sequence>
<dbReference type="OrthoDB" id="269822at2759"/>
<gene>
    <name evidence="4" type="ORF">GPUH_LOCUS4037</name>
</gene>
<reference evidence="4 5" key="2">
    <citation type="submission" date="2018-11" db="EMBL/GenBank/DDBJ databases">
        <authorList>
            <consortium name="Pathogen Informatics"/>
        </authorList>
    </citation>
    <scope>NUCLEOTIDE SEQUENCE [LARGE SCALE GENOMIC DNA]</scope>
</reference>
<keyword evidence="1" id="KW-0443">Lipid metabolism</keyword>
<keyword evidence="5" id="KW-1185">Reference proteome</keyword>
<dbReference type="GO" id="GO:0004435">
    <property type="term" value="F:phosphatidylinositol-4,5-bisphosphate phospholipase C activity"/>
    <property type="evidence" value="ECO:0007669"/>
    <property type="project" value="UniProtKB-EC"/>
</dbReference>
<dbReference type="Pfam" id="PF00168">
    <property type="entry name" value="C2"/>
    <property type="match status" value="1"/>
</dbReference>
<dbReference type="Gene3D" id="2.60.40.150">
    <property type="entry name" value="C2 domain"/>
    <property type="match status" value="1"/>
</dbReference>
<evidence type="ECO:0000259" key="2">
    <source>
        <dbReference type="PROSITE" id="PS50004"/>
    </source>
</evidence>
<comment type="catalytic activity">
    <reaction evidence="1">
        <text>a 1,2-diacyl-sn-glycero-3-phospho-(1D-myo-inositol-4,5-bisphosphate) + H2O = 1D-myo-inositol 1,4,5-trisphosphate + a 1,2-diacyl-sn-glycerol + H(+)</text>
        <dbReference type="Rhea" id="RHEA:33179"/>
        <dbReference type="ChEBI" id="CHEBI:15377"/>
        <dbReference type="ChEBI" id="CHEBI:15378"/>
        <dbReference type="ChEBI" id="CHEBI:17815"/>
        <dbReference type="ChEBI" id="CHEBI:58456"/>
        <dbReference type="ChEBI" id="CHEBI:203600"/>
        <dbReference type="EC" id="3.1.4.11"/>
    </reaction>
</comment>
<dbReference type="AlphaFoldDB" id="A0A183D5P6"/>
<evidence type="ECO:0000256" key="1">
    <source>
        <dbReference type="RuleBase" id="RU361133"/>
    </source>
</evidence>
<dbReference type="PANTHER" id="PTHR10336">
    <property type="entry name" value="PHOSPHOINOSITIDE-SPECIFIC PHOSPHOLIPASE C FAMILY PROTEIN"/>
    <property type="match status" value="1"/>
</dbReference>
<feature type="domain" description="PI-PLC Y-box" evidence="3">
    <location>
        <begin position="5"/>
        <end position="91"/>
    </location>
</feature>
<dbReference type="GO" id="GO:0035556">
    <property type="term" value="P:intracellular signal transduction"/>
    <property type="evidence" value="ECO:0007669"/>
    <property type="project" value="InterPro"/>
</dbReference>
<dbReference type="SUPFAM" id="SSF49562">
    <property type="entry name" value="C2 domain (Calcium/lipid-binding domain, CaLB)"/>
    <property type="match status" value="1"/>
</dbReference>
<evidence type="ECO:0000313" key="6">
    <source>
        <dbReference type="WBParaSite" id="GPUH_0000404401-mRNA-1"/>
    </source>
</evidence>
<dbReference type="InterPro" id="IPR001711">
    <property type="entry name" value="PLipase_C_Pinositol-sp_Y"/>
</dbReference>
<dbReference type="InterPro" id="IPR035892">
    <property type="entry name" value="C2_domain_sf"/>
</dbReference>
<dbReference type="EMBL" id="UYRT01007313">
    <property type="protein sequence ID" value="VDK42068.1"/>
    <property type="molecule type" value="Genomic_DNA"/>
</dbReference>
<dbReference type="Gene3D" id="3.20.20.190">
    <property type="entry name" value="Phosphatidylinositol (PI) phosphodiesterase"/>
    <property type="match status" value="1"/>
</dbReference>